<evidence type="ECO:0000313" key="3">
    <source>
        <dbReference type="Proteomes" id="UP000233837"/>
    </source>
</evidence>
<reference evidence="2 3" key="2">
    <citation type="journal article" date="2017" name="Nature">
        <title>The Apostasia genome and the evolution of orchids.</title>
        <authorList>
            <person name="Zhang G.Q."/>
            <person name="Liu K.W."/>
            <person name="Li Z."/>
            <person name="Lohaus R."/>
            <person name="Hsiao Y.Y."/>
            <person name="Niu S.C."/>
            <person name="Wang J.Y."/>
            <person name="Lin Y.C."/>
            <person name="Xu Q."/>
            <person name="Chen L.J."/>
            <person name="Yoshida K."/>
            <person name="Fujiwara S."/>
            <person name="Wang Z.W."/>
            <person name="Zhang Y.Q."/>
            <person name="Mitsuda N."/>
            <person name="Wang M."/>
            <person name="Liu G.H."/>
            <person name="Pecoraro L."/>
            <person name="Huang H.X."/>
            <person name="Xiao X.J."/>
            <person name="Lin M."/>
            <person name="Wu X.Y."/>
            <person name="Wu W.L."/>
            <person name="Chen Y.Y."/>
            <person name="Chang S.B."/>
            <person name="Sakamoto S."/>
            <person name="Ohme-Takagi M."/>
            <person name="Yagi M."/>
            <person name="Zeng S.J."/>
            <person name="Shen C.Y."/>
            <person name="Yeh C.M."/>
            <person name="Luo Y.B."/>
            <person name="Tsai W.C."/>
            <person name="Van de Peer Y."/>
            <person name="Liu Z.J."/>
        </authorList>
    </citation>
    <scope>NUCLEOTIDE SEQUENCE [LARGE SCALE GENOMIC DNA]</scope>
    <source>
        <tissue evidence="2">The whole plant</tissue>
    </source>
</reference>
<proteinExistence type="predicted"/>
<feature type="region of interest" description="Disordered" evidence="1">
    <location>
        <begin position="619"/>
        <end position="648"/>
    </location>
</feature>
<reference evidence="2 3" key="1">
    <citation type="journal article" date="2016" name="Sci. Rep.">
        <title>The Dendrobium catenatum Lindl. genome sequence provides insights into polysaccharide synthase, floral development and adaptive evolution.</title>
        <authorList>
            <person name="Zhang G.Q."/>
            <person name="Xu Q."/>
            <person name="Bian C."/>
            <person name="Tsai W.C."/>
            <person name="Yeh C.M."/>
            <person name="Liu K.W."/>
            <person name="Yoshida K."/>
            <person name="Zhang L.S."/>
            <person name="Chang S.B."/>
            <person name="Chen F."/>
            <person name="Shi Y."/>
            <person name="Su Y.Y."/>
            <person name="Zhang Y.Q."/>
            <person name="Chen L.J."/>
            <person name="Yin Y."/>
            <person name="Lin M."/>
            <person name="Huang H."/>
            <person name="Deng H."/>
            <person name="Wang Z.W."/>
            <person name="Zhu S.L."/>
            <person name="Zhao X."/>
            <person name="Deng C."/>
            <person name="Niu S.C."/>
            <person name="Huang J."/>
            <person name="Wang M."/>
            <person name="Liu G.H."/>
            <person name="Yang H.J."/>
            <person name="Xiao X.J."/>
            <person name="Hsiao Y.Y."/>
            <person name="Wu W.L."/>
            <person name="Chen Y.Y."/>
            <person name="Mitsuda N."/>
            <person name="Ohme-Takagi M."/>
            <person name="Luo Y.B."/>
            <person name="Van de Peer Y."/>
            <person name="Liu Z.J."/>
        </authorList>
    </citation>
    <scope>NUCLEOTIDE SEQUENCE [LARGE SCALE GENOMIC DNA]</scope>
    <source>
        <tissue evidence="2">The whole plant</tissue>
    </source>
</reference>
<dbReference type="PANTHER" id="PTHR31434:SF2">
    <property type="entry name" value="S PHASE CYCLIN A-ASSOCIATED PROTEIN IN THE ENDOPLASMIC RETICULUM"/>
    <property type="match status" value="1"/>
</dbReference>
<dbReference type="EMBL" id="KZ502663">
    <property type="protein sequence ID" value="PKU74911.1"/>
    <property type="molecule type" value="Genomic_DNA"/>
</dbReference>
<sequence length="711" mass="78858">MRSTASKEERSLGDVGVVRIGDRKNVGGLRLNEKPTRAPSMLTCADFFPKQFLEGKDIELHASRQAGLLDFISSALPASHTSKPESCQVTVYLLRLLRVVLSVPANRGYFLALNLLPPIIPMLSASLDNYIKVAASSNPGNNNLVNKTPSDNMDTITEVLDCFLFTVTTIMGYTTTDERELQMQDGLLELIVSYQVIHRLRDLFALYDRPPLEGFPFPSSIILSLDLLSVLTSRPGSLSSINWEAGISKFTSEKETEDSQIIDSNVVIDKFMMNDSSGDSTSPQLVQMVTIPQPSQFTPAVESTQLLMKRVQPARVFLSDASETTCRTETSGVSFDLNSKEASLVADALAKSQKIKLEELAKSPSNQEDQKITMDSHLCKKRIDELVMPCTSEIKKEVTSKEPVAFFLFAMAETGLVSLTSLLTAVLLQANSRLSSDLASYVLPSNFEEVAIGVLKVLNNLACLDISLLQKMLARSDLRMEFFHLMSFLLSHCTSRWKSTNDQLIKADLINFLRLVFFCWNHCSCWATSLCSMLGTKQSFVGGKLQRFFTSDPELTPILASTFVAACYGCEQNRGVIQQELSMEMLLTLLRSCKQSLLTSQFDNSPLDTDRSDSILSAPEAKKIHGDGSSKPNRKGVRNLLSRGGSAGSRVMKYRVQRDNRETKTCDEWAWKHNLPASEASSTFMLHRRFPGSFLDKAEEFFASGTSDFPA</sequence>
<accession>A0A2I0WGY0</accession>
<dbReference type="STRING" id="906689.A0A2I0WGY0"/>
<organism evidence="2 3">
    <name type="scientific">Dendrobium catenatum</name>
    <dbReference type="NCBI Taxonomy" id="906689"/>
    <lineage>
        <taxon>Eukaryota</taxon>
        <taxon>Viridiplantae</taxon>
        <taxon>Streptophyta</taxon>
        <taxon>Embryophyta</taxon>
        <taxon>Tracheophyta</taxon>
        <taxon>Spermatophyta</taxon>
        <taxon>Magnoliopsida</taxon>
        <taxon>Liliopsida</taxon>
        <taxon>Asparagales</taxon>
        <taxon>Orchidaceae</taxon>
        <taxon>Epidendroideae</taxon>
        <taxon>Malaxideae</taxon>
        <taxon>Dendrobiinae</taxon>
        <taxon>Dendrobium</taxon>
    </lineage>
</organism>
<dbReference type="AlphaFoldDB" id="A0A2I0WGY0"/>
<dbReference type="Proteomes" id="UP000233837">
    <property type="component" value="Unassembled WGS sequence"/>
</dbReference>
<keyword evidence="3" id="KW-1185">Reference proteome</keyword>
<gene>
    <name evidence="2" type="ORF">MA16_Dca020683</name>
</gene>
<name>A0A2I0WGY0_9ASPA</name>
<evidence type="ECO:0000256" key="1">
    <source>
        <dbReference type="SAM" id="MobiDB-lite"/>
    </source>
</evidence>
<dbReference type="PANTHER" id="PTHR31434">
    <property type="entry name" value="S PHASE CYCLIN A-ASSOCIATED PROTEIN IN THE ENDOPLASMIC RETICULUM"/>
    <property type="match status" value="1"/>
</dbReference>
<evidence type="ECO:0000313" key="2">
    <source>
        <dbReference type="EMBL" id="PKU74911.1"/>
    </source>
</evidence>
<protein>
    <submittedName>
        <fullName evidence="2">Uncharacterized protein</fullName>
    </submittedName>
</protein>